<proteinExistence type="predicted"/>
<organism evidence="1 2">
    <name type="scientific">Methanobrevibacter oralis</name>
    <dbReference type="NCBI Taxonomy" id="66851"/>
    <lineage>
        <taxon>Archaea</taxon>
        <taxon>Methanobacteriati</taxon>
        <taxon>Methanobacteriota</taxon>
        <taxon>Methanomada group</taxon>
        <taxon>Methanobacteria</taxon>
        <taxon>Methanobacteriales</taxon>
        <taxon>Methanobacteriaceae</taxon>
        <taxon>Methanobrevibacter</taxon>
    </lineage>
</organism>
<dbReference type="RefSeq" id="WP_248845831.1">
    <property type="nucleotide sequence ID" value="NZ_LWMU01000054.1"/>
</dbReference>
<dbReference type="EMBL" id="LWMU01000054">
    <property type="protein sequence ID" value="KZX13269.1"/>
    <property type="molecule type" value="Genomic_DNA"/>
</dbReference>
<evidence type="ECO:0000313" key="1">
    <source>
        <dbReference type="EMBL" id="KZX13269.1"/>
    </source>
</evidence>
<dbReference type="PATRIC" id="fig|66851.6.peg.830"/>
<name>A0A166BFC1_METOA</name>
<dbReference type="CDD" id="cd17510">
    <property type="entry name" value="T3SC_YbjN-like_2"/>
    <property type="match status" value="1"/>
</dbReference>
<keyword evidence="2" id="KW-1185">Reference proteome</keyword>
<dbReference type="Gene3D" id="3.30.1460.10">
    <property type="match status" value="1"/>
</dbReference>
<protein>
    <recommendedName>
        <fullName evidence="3">DUF2299 domain-containing protein</fullName>
    </recommendedName>
</protein>
<gene>
    <name evidence="1" type="ORF">MBORA_07550</name>
</gene>
<evidence type="ECO:0000313" key="2">
    <source>
        <dbReference type="Proteomes" id="UP000077428"/>
    </source>
</evidence>
<dbReference type="Proteomes" id="UP000077428">
    <property type="component" value="Unassembled WGS sequence"/>
</dbReference>
<dbReference type="STRING" id="66851.MBORA_07550"/>
<dbReference type="AlphaFoldDB" id="A0A166BFC1"/>
<comment type="caution">
    <text evidence="1">The sequence shown here is derived from an EMBL/GenBank/DDBJ whole genome shotgun (WGS) entry which is preliminary data.</text>
</comment>
<accession>A0A166BFC1</accession>
<evidence type="ECO:0008006" key="3">
    <source>
        <dbReference type="Google" id="ProtNLM"/>
    </source>
</evidence>
<sequence length="163" mass="19362">MINMTIENDVKKWLVDEGFYREEKFEENVDFHYIVEFPKENMMDVVKPKRKDCIVIGCATQIAPQHLELMKESKDNIKKEFILDLNFGLNNFLVDYELQIDQDLLNGFIITDEIFSDGLTKHNFIKTLKRVFKAKLHCIWLIDKKFEKLDFSKNTPSDNTMFV</sequence>
<dbReference type="InterPro" id="IPR018747">
    <property type="entry name" value="DUF2299"/>
</dbReference>
<reference evidence="2" key="1">
    <citation type="journal article" date="2016" name="Genome Announc.">
        <title>Draft Genome Sequences of Methanobrevibacter curvatus DSM11111, Methanobrevibacter cuticularis DSM11139, Methanobrevibacter filiformis DSM11501, and Methanobrevibacter oralis DSM7256.</title>
        <authorList>
            <person name="Poehlein A."/>
            <person name="Seedorf H."/>
        </authorList>
    </citation>
    <scope>NUCLEOTIDE SEQUENCE [LARGE SCALE GENOMIC DNA]</scope>
    <source>
        <strain evidence="2">DSM 7256 / JCM 30027 / ZR</strain>
    </source>
</reference>
<dbReference type="Pfam" id="PF10061">
    <property type="entry name" value="DUF2299"/>
    <property type="match status" value="1"/>
</dbReference>